<dbReference type="PROSITE" id="PS51257">
    <property type="entry name" value="PROKAR_LIPOPROTEIN"/>
    <property type="match status" value="1"/>
</dbReference>
<sequence>MRAARLCSAVTLSALALALLAACAPATTVSGKFHDQFQVNPLASRTMAKSGDGGTEPANGQARPSNTPVFAIDLDTGKLPGTSVTAAMLGTTSEIGRNRVCEYMIYLSDQICGKHKAEIYANAAALQTGFSGLGTILGGLGAIVTGETATRALAGSAGIASGLGSNINENIYGNFLAPAIVAQIDRQRDAKLLEIRSLETKPLAQYPFDAMVRDVNAYHESCSFYAGVSGLTGEKKRLPTQEELIGRMQVLRQQMRANDEAADPSKASNATIKVLNDANAALGDQLKTTMQQLTAGLPGGVMTPLLPVEAKDAQGNPPKPQPPATQPAAPGTAAPAASGQ</sequence>
<organism evidence="3 4">
    <name type="scientific">Nitratidesulfovibrio liaohensis</name>
    <dbReference type="NCBI Taxonomy" id="2604158"/>
    <lineage>
        <taxon>Bacteria</taxon>
        <taxon>Pseudomonadati</taxon>
        <taxon>Thermodesulfobacteriota</taxon>
        <taxon>Desulfovibrionia</taxon>
        <taxon>Desulfovibrionales</taxon>
        <taxon>Desulfovibrionaceae</taxon>
        <taxon>Nitratidesulfovibrio</taxon>
    </lineage>
</organism>
<reference evidence="3" key="1">
    <citation type="submission" date="2023-09" db="EMBL/GenBank/DDBJ databases">
        <authorList>
            <consortium name="CW5 consortium"/>
            <person name="Lu C.-W."/>
        </authorList>
    </citation>
    <scope>NUCLEOTIDE SEQUENCE</scope>
    <source>
        <strain evidence="3">KPS</strain>
    </source>
</reference>
<feature type="compositionally biased region" description="Low complexity" evidence="1">
    <location>
        <begin position="326"/>
        <end position="340"/>
    </location>
</feature>
<accession>A0ABY9QZE0</accession>
<dbReference type="EMBL" id="CP133659">
    <property type="protein sequence ID" value="WMW64564.1"/>
    <property type="molecule type" value="Genomic_DNA"/>
</dbReference>
<feature type="region of interest" description="Disordered" evidence="1">
    <location>
        <begin position="46"/>
        <end position="66"/>
    </location>
</feature>
<protein>
    <submittedName>
        <fullName evidence="3">Uncharacterized protein</fullName>
    </submittedName>
</protein>
<dbReference type="Proteomes" id="UP001180616">
    <property type="component" value="Chromosome"/>
</dbReference>
<feature type="region of interest" description="Disordered" evidence="1">
    <location>
        <begin position="301"/>
        <end position="340"/>
    </location>
</feature>
<evidence type="ECO:0000313" key="4">
    <source>
        <dbReference type="Proteomes" id="UP001180616"/>
    </source>
</evidence>
<evidence type="ECO:0000313" key="3">
    <source>
        <dbReference type="EMBL" id="WMW64564.1"/>
    </source>
</evidence>
<dbReference type="RefSeq" id="WP_309540646.1">
    <property type="nucleotide sequence ID" value="NZ_CP133659.1"/>
</dbReference>
<gene>
    <name evidence="3" type="ORF">KPS_002605</name>
</gene>
<proteinExistence type="predicted"/>
<evidence type="ECO:0000256" key="2">
    <source>
        <dbReference type="SAM" id="SignalP"/>
    </source>
</evidence>
<feature type="signal peptide" evidence="2">
    <location>
        <begin position="1"/>
        <end position="26"/>
    </location>
</feature>
<name>A0ABY9QZE0_9BACT</name>
<keyword evidence="2" id="KW-0732">Signal</keyword>
<evidence type="ECO:0000256" key="1">
    <source>
        <dbReference type="SAM" id="MobiDB-lite"/>
    </source>
</evidence>
<keyword evidence="4" id="KW-1185">Reference proteome</keyword>
<feature type="chain" id="PRO_5046251887" evidence="2">
    <location>
        <begin position="27"/>
        <end position="340"/>
    </location>
</feature>